<dbReference type="Proteomes" id="UP001274896">
    <property type="component" value="Unassembled WGS sequence"/>
</dbReference>
<accession>A0AAE0UX94</accession>
<dbReference type="PANTHER" id="PTHR47027:SF30">
    <property type="entry name" value="THAP-TYPE DOMAIN-CONTAINING PROTEIN"/>
    <property type="match status" value="1"/>
</dbReference>
<organism evidence="1 2">
    <name type="scientific">Hemibagrus guttatus</name>
    <dbReference type="NCBI Taxonomy" id="175788"/>
    <lineage>
        <taxon>Eukaryota</taxon>
        <taxon>Metazoa</taxon>
        <taxon>Chordata</taxon>
        <taxon>Craniata</taxon>
        <taxon>Vertebrata</taxon>
        <taxon>Euteleostomi</taxon>
        <taxon>Actinopterygii</taxon>
        <taxon>Neopterygii</taxon>
        <taxon>Teleostei</taxon>
        <taxon>Ostariophysi</taxon>
        <taxon>Siluriformes</taxon>
        <taxon>Bagridae</taxon>
        <taxon>Hemibagrus</taxon>
    </lineage>
</organism>
<sequence length="200" mass="22444">MRFSSWSWNTGPALYPPQGARGFVGVCPTSPHVFCGLGEGIRPCPLWHSVGGALGVREFLGAARGWRELLQMMLSCWLLQAWTYSMHWGVLQCEAAGIRVSTSKSEAMVLDWKKVACTLQVGGEFLPQVEELKYLWVLFTSEGRMDCEIHRRIGAAAAVMRSMYWSVVVKKELSRKAKLSIYQSIYVSTLTYGHELCVMT</sequence>
<evidence type="ECO:0008006" key="3">
    <source>
        <dbReference type="Google" id="ProtNLM"/>
    </source>
</evidence>
<dbReference type="PANTHER" id="PTHR47027">
    <property type="entry name" value="REVERSE TRANSCRIPTASE DOMAIN-CONTAINING PROTEIN"/>
    <property type="match status" value="1"/>
</dbReference>
<dbReference type="AlphaFoldDB" id="A0AAE0UX94"/>
<proteinExistence type="predicted"/>
<protein>
    <recommendedName>
        <fullName evidence="3">Reverse transcriptase</fullName>
    </recommendedName>
</protein>
<gene>
    <name evidence="1" type="ORF">QTP70_022683</name>
</gene>
<keyword evidence="2" id="KW-1185">Reference proteome</keyword>
<evidence type="ECO:0000313" key="2">
    <source>
        <dbReference type="Proteomes" id="UP001274896"/>
    </source>
</evidence>
<reference evidence="1" key="1">
    <citation type="submission" date="2023-06" db="EMBL/GenBank/DDBJ databases">
        <title>Male Hemibagrus guttatus genome.</title>
        <authorList>
            <person name="Bian C."/>
        </authorList>
    </citation>
    <scope>NUCLEOTIDE SEQUENCE</scope>
    <source>
        <strain evidence="1">Male_cb2023</strain>
        <tissue evidence="1">Muscle</tissue>
    </source>
</reference>
<name>A0AAE0UX94_9TELE</name>
<evidence type="ECO:0000313" key="1">
    <source>
        <dbReference type="EMBL" id="KAK3526284.1"/>
    </source>
</evidence>
<comment type="caution">
    <text evidence="1">The sequence shown here is derived from an EMBL/GenBank/DDBJ whole genome shotgun (WGS) entry which is preliminary data.</text>
</comment>
<dbReference type="EMBL" id="JAUCMX010000013">
    <property type="protein sequence ID" value="KAK3526284.1"/>
    <property type="molecule type" value="Genomic_DNA"/>
</dbReference>